<evidence type="ECO:0000313" key="1">
    <source>
        <dbReference type="Proteomes" id="UP000887564"/>
    </source>
</evidence>
<keyword evidence="1" id="KW-1185">Reference proteome</keyword>
<accession>A0A914RXG5</accession>
<name>A0A914RXG5_PAREQ</name>
<dbReference type="Proteomes" id="UP000887564">
    <property type="component" value="Unplaced"/>
</dbReference>
<evidence type="ECO:0000313" key="2">
    <source>
        <dbReference type="WBParaSite" id="PEQ_0001088701-mRNA-1"/>
    </source>
</evidence>
<sequence length="94" mass="10871">MQAQASQRSSLCDEAPVLGLFSSLMLSETKFSIKFSILPRDSLDSCLSLCLNIFVQITLKRFEVKYFLWKFMAINLLLHNNNEFIIVRHFPKIA</sequence>
<protein>
    <submittedName>
        <fullName evidence="2">Uncharacterized protein</fullName>
    </submittedName>
</protein>
<reference evidence="2" key="1">
    <citation type="submission" date="2022-11" db="UniProtKB">
        <authorList>
            <consortium name="WormBaseParasite"/>
        </authorList>
    </citation>
    <scope>IDENTIFICATION</scope>
</reference>
<proteinExistence type="predicted"/>
<dbReference type="AlphaFoldDB" id="A0A914RXG5"/>
<dbReference type="WBParaSite" id="PEQ_0001088701-mRNA-1">
    <property type="protein sequence ID" value="PEQ_0001088701-mRNA-1"/>
    <property type="gene ID" value="PEQ_0001088701"/>
</dbReference>
<organism evidence="1 2">
    <name type="scientific">Parascaris equorum</name>
    <name type="common">Equine roundworm</name>
    <dbReference type="NCBI Taxonomy" id="6256"/>
    <lineage>
        <taxon>Eukaryota</taxon>
        <taxon>Metazoa</taxon>
        <taxon>Ecdysozoa</taxon>
        <taxon>Nematoda</taxon>
        <taxon>Chromadorea</taxon>
        <taxon>Rhabditida</taxon>
        <taxon>Spirurina</taxon>
        <taxon>Ascaridomorpha</taxon>
        <taxon>Ascaridoidea</taxon>
        <taxon>Ascarididae</taxon>
        <taxon>Parascaris</taxon>
    </lineage>
</organism>